<evidence type="ECO:0000256" key="3">
    <source>
        <dbReference type="ARBA" id="ARBA00022519"/>
    </source>
</evidence>
<feature type="binding site" evidence="10">
    <location>
        <position position="8"/>
    </location>
    <ligand>
        <name>Mn(2+)</name>
        <dbReference type="ChEBI" id="CHEBI:29035"/>
        <label>1</label>
    </ligand>
</feature>
<evidence type="ECO:0000313" key="13">
    <source>
        <dbReference type="EMBL" id="SNB82481.1"/>
    </source>
</evidence>
<evidence type="ECO:0000259" key="11">
    <source>
        <dbReference type="Pfam" id="PF00149"/>
    </source>
</evidence>
<dbReference type="OrthoDB" id="9783283at2"/>
<keyword evidence="5 10" id="KW-0479">Metal-binding</keyword>
<evidence type="ECO:0000313" key="12">
    <source>
        <dbReference type="EMBL" id="SMQ11947.1"/>
    </source>
</evidence>
<keyword evidence="7 10" id="KW-0443">Lipid metabolism</keyword>
<organism evidence="13 14">
    <name type="scientific">Kingella negevensis</name>
    <dbReference type="NCBI Taxonomy" id="1522312"/>
    <lineage>
        <taxon>Bacteria</taxon>
        <taxon>Pseudomonadati</taxon>
        <taxon>Pseudomonadota</taxon>
        <taxon>Betaproteobacteria</taxon>
        <taxon>Neisseriales</taxon>
        <taxon>Neisseriaceae</taxon>
        <taxon>Kingella</taxon>
    </lineage>
</organism>
<feature type="binding site" evidence="10">
    <location>
        <begin position="78"/>
        <end position="79"/>
    </location>
    <ligand>
        <name>substrate</name>
    </ligand>
</feature>
<dbReference type="EMBL" id="FXUV02000065">
    <property type="protein sequence ID" value="SNB82481.1"/>
    <property type="molecule type" value="Genomic_DNA"/>
</dbReference>
<evidence type="ECO:0000313" key="14">
    <source>
        <dbReference type="Proteomes" id="UP000215450"/>
    </source>
</evidence>
<dbReference type="PANTHER" id="PTHR34990:SF1">
    <property type="entry name" value="UDP-2,3-DIACYLGLUCOSAMINE HYDROLASE"/>
    <property type="match status" value="1"/>
</dbReference>
<proteinExistence type="inferred from homology"/>
<evidence type="ECO:0000256" key="2">
    <source>
        <dbReference type="ARBA" id="ARBA00022516"/>
    </source>
</evidence>
<evidence type="ECO:0000256" key="4">
    <source>
        <dbReference type="ARBA" id="ARBA00022556"/>
    </source>
</evidence>
<name>A0A238TG00_9NEIS</name>
<keyword evidence="6 10" id="KW-0378">Hydrolase</keyword>
<evidence type="ECO:0000256" key="9">
    <source>
        <dbReference type="ARBA" id="ARBA00023211"/>
    </source>
</evidence>
<keyword evidence="3 10" id="KW-0997">Cell inner membrane</keyword>
<feature type="binding site" evidence="10">
    <location>
        <position position="113"/>
    </location>
    <ligand>
        <name>Mn(2+)</name>
        <dbReference type="ChEBI" id="CHEBI:29035"/>
        <label>2</label>
    </ligand>
</feature>
<dbReference type="AlphaFoldDB" id="A0A238TG00"/>
<comment type="cofactor">
    <cofactor evidence="10">
        <name>Mn(2+)</name>
        <dbReference type="ChEBI" id="CHEBI:29035"/>
    </cofactor>
    <text evidence="10">Binds 2 Mn(2+) ions per subunit in a binuclear metal center.</text>
</comment>
<comment type="caution">
    <text evidence="10">Lacks conserved residue(s) required for the propagation of feature annotation.</text>
</comment>
<dbReference type="UniPathway" id="UPA00359">
    <property type="reaction ID" value="UER00480"/>
</dbReference>
<comment type="subcellular location">
    <subcellularLocation>
        <location evidence="10">Cell inner membrane</location>
        <topology evidence="10">Peripheral membrane protein</topology>
        <orientation evidence="10">Cytoplasmic side</orientation>
    </subcellularLocation>
</comment>
<keyword evidence="14" id="KW-1185">Reference proteome</keyword>
<accession>A0A238TG00</accession>
<comment type="function">
    <text evidence="10">Hydrolyzes the pyrophosphate bond of UDP-2,3-diacylglucosamine to yield 2,3-diacylglucosamine 1-phosphate (lipid X) and UMP by catalyzing the attack of water at the alpha-P atom. Involved in the biosynthesis of lipid A, a phosphorylated glycolipid that anchors the lipopolysaccharide to the outer membrane of the cell.</text>
</comment>
<dbReference type="InterPro" id="IPR004843">
    <property type="entry name" value="Calcineurin-like_PHP"/>
</dbReference>
<dbReference type="GO" id="GO:0008758">
    <property type="term" value="F:UDP-2,3-diacylglucosamine hydrolase activity"/>
    <property type="evidence" value="ECO:0007669"/>
    <property type="project" value="UniProtKB-UniRule"/>
</dbReference>
<dbReference type="GO" id="GO:0005737">
    <property type="term" value="C:cytoplasm"/>
    <property type="evidence" value="ECO:0007669"/>
    <property type="project" value="InterPro"/>
</dbReference>
<dbReference type="EC" id="3.6.1.54" evidence="10"/>
<dbReference type="Pfam" id="PF00149">
    <property type="entry name" value="Metallophos"/>
    <property type="match status" value="1"/>
</dbReference>
<reference evidence="12" key="1">
    <citation type="submission" date="2017-05" db="EMBL/GenBank/DDBJ databases">
        <authorList>
            <person name="Song R."/>
            <person name="Chenine A.L."/>
            <person name="Ruprecht R.M."/>
        </authorList>
    </citation>
    <scope>NUCLEOTIDE SEQUENCE</scope>
    <source>
        <strain evidence="12">Kingella_eburonensis</strain>
    </source>
</reference>
<dbReference type="STRING" id="1522312.GCA_900177895_01327"/>
<comment type="pathway">
    <text evidence="10">Glycolipid biosynthesis; lipid IV(A) biosynthesis; lipid IV(A) from (3R)-3-hydroxytetradecanoyl-[acyl-carrier-protein] and UDP-N-acetyl-alpha-D-glucosamine: step 4/6.</text>
</comment>
<dbReference type="NCBIfam" id="NF003743">
    <property type="entry name" value="PRK05340.1"/>
    <property type="match status" value="1"/>
</dbReference>
<feature type="domain" description="Calcineurin-like phosphoesterase" evidence="11">
    <location>
        <begin position="1"/>
        <end position="200"/>
    </location>
</feature>
<feature type="binding site" evidence="10">
    <location>
        <position position="10"/>
    </location>
    <ligand>
        <name>Mn(2+)</name>
        <dbReference type="ChEBI" id="CHEBI:29035"/>
        <label>1</label>
    </ligand>
</feature>
<evidence type="ECO:0000256" key="1">
    <source>
        <dbReference type="ARBA" id="ARBA00022475"/>
    </source>
</evidence>
<evidence type="ECO:0000256" key="5">
    <source>
        <dbReference type="ARBA" id="ARBA00022723"/>
    </source>
</evidence>
<evidence type="ECO:0000256" key="8">
    <source>
        <dbReference type="ARBA" id="ARBA00023136"/>
    </source>
</evidence>
<sequence length="247" mass="28265">MQTLFIADLHLSDYTPDLNALFTQFLRNHAQSADALYILGDLFDVWTGDDDDSATAAEVAQAIKQFAQHAPVYFIAGNRDFLLGKSYADKANLTLLPENHIIHAHGKTLLLTHGDEMCTEDTSYLRYRKIMRCKIVQKILLALPYRKRKQIAENLRAASQRKKQNAQAYAISDVTEQGVQAALNRFPDTQIMIHGHTHRPAKHEHTFRQQTVERYVIQDWHNGAGGYLALDEQGVQFFRLPEERTFQ</sequence>
<evidence type="ECO:0000256" key="7">
    <source>
        <dbReference type="ARBA" id="ARBA00023098"/>
    </source>
</evidence>
<dbReference type="NCBIfam" id="TIGR01854">
    <property type="entry name" value="lipid_A_lpxH"/>
    <property type="match status" value="1"/>
</dbReference>
<comment type="similarity">
    <text evidence="10">Belongs to the LpxH family.</text>
</comment>
<dbReference type="InterPro" id="IPR010138">
    <property type="entry name" value="UDP-diacylglucosamine_Hdrlase"/>
</dbReference>
<feature type="binding site" evidence="10">
    <location>
        <position position="196"/>
    </location>
    <ligand>
        <name>Mn(2+)</name>
        <dbReference type="ChEBI" id="CHEBI:29035"/>
        <label>2</label>
    </ligand>
</feature>
<dbReference type="Proteomes" id="UP000215450">
    <property type="component" value="Unassembled WGS sequence"/>
</dbReference>
<keyword evidence="1 10" id="KW-1003">Cell membrane</keyword>
<dbReference type="InterPro" id="IPR043461">
    <property type="entry name" value="LpxH-like"/>
</dbReference>
<feature type="binding site" evidence="10">
    <location>
        <position position="121"/>
    </location>
    <ligand>
        <name>substrate</name>
    </ligand>
</feature>
<keyword evidence="4 10" id="KW-0441">Lipid A biosynthesis</keyword>
<feature type="binding site" evidence="10">
    <location>
        <position position="78"/>
    </location>
    <ligand>
        <name>Mn(2+)</name>
        <dbReference type="ChEBI" id="CHEBI:29035"/>
        <label>2</label>
    </ligand>
</feature>
<keyword evidence="2 10" id="KW-0444">Lipid biosynthesis</keyword>
<dbReference type="RefSeq" id="WP_095062062.1">
    <property type="nucleotide sequence ID" value="NZ_FXUV02000065.1"/>
</dbReference>
<reference evidence="13 14" key="2">
    <citation type="submission" date="2017-06" db="EMBL/GenBank/DDBJ databases">
        <authorList>
            <person name="Kim H.J."/>
            <person name="Triplett B.A."/>
        </authorList>
    </citation>
    <scope>NUCLEOTIDE SEQUENCE [LARGE SCALE GENOMIC DNA]</scope>
    <source>
        <strain evidence="13">Kingella_eburonensis</strain>
    </source>
</reference>
<feature type="binding site" evidence="10">
    <location>
        <position position="198"/>
    </location>
    <ligand>
        <name>Mn(2+)</name>
        <dbReference type="ChEBI" id="CHEBI:29035"/>
        <label>1</label>
    </ligand>
</feature>
<dbReference type="GO" id="GO:0030145">
    <property type="term" value="F:manganese ion binding"/>
    <property type="evidence" value="ECO:0007669"/>
    <property type="project" value="UniProtKB-UniRule"/>
</dbReference>
<dbReference type="Gene3D" id="3.60.21.10">
    <property type="match status" value="1"/>
</dbReference>
<feature type="binding site" evidence="10">
    <location>
        <position position="159"/>
    </location>
    <ligand>
        <name>substrate</name>
    </ligand>
</feature>
<keyword evidence="8 10" id="KW-0472">Membrane</keyword>
<feature type="binding site" evidence="10">
    <location>
        <position position="163"/>
    </location>
    <ligand>
        <name>substrate</name>
    </ligand>
</feature>
<dbReference type="PANTHER" id="PTHR34990">
    <property type="entry name" value="UDP-2,3-DIACYLGLUCOSAMINE HYDROLASE-RELATED"/>
    <property type="match status" value="1"/>
</dbReference>
<dbReference type="EMBL" id="FXUV01000011">
    <property type="protein sequence ID" value="SMQ11947.1"/>
    <property type="molecule type" value="Genomic_DNA"/>
</dbReference>
<feature type="binding site" evidence="10">
    <location>
        <position position="41"/>
    </location>
    <ligand>
        <name>Mn(2+)</name>
        <dbReference type="ChEBI" id="CHEBI:29035"/>
        <label>2</label>
    </ligand>
</feature>
<dbReference type="GO" id="GO:0019897">
    <property type="term" value="C:extrinsic component of plasma membrane"/>
    <property type="evidence" value="ECO:0007669"/>
    <property type="project" value="UniProtKB-UniRule"/>
</dbReference>
<evidence type="ECO:0000256" key="6">
    <source>
        <dbReference type="ARBA" id="ARBA00022801"/>
    </source>
</evidence>
<dbReference type="InterPro" id="IPR029052">
    <property type="entry name" value="Metallo-depent_PP-like"/>
</dbReference>
<feature type="binding site" evidence="10">
    <location>
        <position position="41"/>
    </location>
    <ligand>
        <name>Mn(2+)</name>
        <dbReference type="ChEBI" id="CHEBI:29035"/>
        <label>1</label>
    </ligand>
</feature>
<keyword evidence="9 10" id="KW-0464">Manganese</keyword>
<dbReference type="CDD" id="cd07398">
    <property type="entry name" value="MPP_YbbF-LpxH"/>
    <property type="match status" value="1"/>
</dbReference>
<feature type="binding site" evidence="10">
    <location>
        <position position="196"/>
    </location>
    <ligand>
        <name>substrate</name>
    </ligand>
</feature>
<evidence type="ECO:0000256" key="10">
    <source>
        <dbReference type="HAMAP-Rule" id="MF_00575"/>
    </source>
</evidence>
<dbReference type="HAMAP" id="MF_00575">
    <property type="entry name" value="LpxH"/>
    <property type="match status" value="1"/>
</dbReference>
<dbReference type="GO" id="GO:0009245">
    <property type="term" value="P:lipid A biosynthetic process"/>
    <property type="evidence" value="ECO:0007669"/>
    <property type="project" value="UniProtKB-UniRule"/>
</dbReference>
<protein>
    <recommendedName>
        <fullName evidence="10">UDP-2,3-diacylglucosamine hydrolase</fullName>
        <ecNumber evidence="10">3.6.1.54</ecNumber>
    </recommendedName>
    <alternativeName>
        <fullName evidence="10">UDP-2,3-diacylglucosamine diphosphatase</fullName>
    </alternativeName>
</protein>
<dbReference type="SUPFAM" id="SSF56300">
    <property type="entry name" value="Metallo-dependent phosphatases"/>
    <property type="match status" value="1"/>
</dbReference>
<comment type="catalytic activity">
    <reaction evidence="10">
        <text>UDP-2-N,3-O-bis[(3R)-3-hydroxytetradecanoyl]-alpha-D-glucosamine + H2O = 2-N,3-O-bis[(3R)-3-hydroxytetradecanoyl]-alpha-D-glucosaminyl 1-phosphate + UMP + 2 H(+)</text>
        <dbReference type="Rhea" id="RHEA:25213"/>
        <dbReference type="ChEBI" id="CHEBI:15377"/>
        <dbReference type="ChEBI" id="CHEBI:15378"/>
        <dbReference type="ChEBI" id="CHEBI:57865"/>
        <dbReference type="ChEBI" id="CHEBI:57957"/>
        <dbReference type="ChEBI" id="CHEBI:78847"/>
        <dbReference type="EC" id="3.6.1.54"/>
    </reaction>
</comment>
<gene>
    <name evidence="10 13" type="primary">lpxH</name>
    <name evidence="13" type="ORF">KEBURONENSIS_00533</name>
    <name evidence="12" type="ORF">KEBURONENSIS_00953</name>
</gene>